<evidence type="ECO:0000256" key="6">
    <source>
        <dbReference type="SAM" id="Coils"/>
    </source>
</evidence>
<comment type="subcellular location">
    <subcellularLocation>
        <location evidence="1">Cytoplasm</location>
        <location evidence="1">Cytoskeleton</location>
        <location evidence="1">Microtubule organizing center</location>
        <location evidence="1">Centrosome</location>
    </subcellularLocation>
</comment>
<dbReference type="PANTHER" id="PTHR44281">
    <property type="entry name" value="SPINDLE ASSEMBLY ABNORMAL PROTEIN 6 HOMOLOG"/>
    <property type="match status" value="1"/>
</dbReference>
<dbReference type="Proteomes" id="UP000054498">
    <property type="component" value="Unassembled WGS sequence"/>
</dbReference>
<sequence>MVLRIHASSEDDPFFLHTLEVSEEDFQGLKADQGILVDFGNFPGKIISLLERCLASQSSDMPRFQAVLSARGGDSVFKVVETNDFKQLPHITLTFRPGNDTAVKQFLAFRLGEVRGDNSQLTEELAKTKAEREGARASLGDAQQQLSALQQKHARQTLQLESQLREQAAAAHEERLREKAQLREQLEREVEDAERRGSEAAAALSARVAELDANNRKLRDAKYALDAQVSELSHKLGSAQGSARSLEAEVEGLRAAGKAAAAGRHEADIQLADARAKLAALEEKSQAQAQLAAQQQARLSDLEAAARQWEERCGELRDALAAHEQAMAPARVVAAPQRLKESAAEVLKGNQIIEKLQSDLRLSRDKLKRKQAILVRQEEEVAARDTALAAAQRGAQQLQVRVAWGPGPGRVCWRRRGGRGCSPAVAGLGNVVAL</sequence>
<feature type="coiled-coil region" evidence="6">
    <location>
        <begin position="264"/>
        <end position="326"/>
    </location>
</feature>
<proteinExistence type="predicted"/>
<reference evidence="9 10" key="1">
    <citation type="journal article" date="2013" name="BMC Genomics">
        <title>Reconstruction of the lipid metabolism for the microalga Monoraphidium neglectum from its genome sequence reveals characteristics suitable for biofuel production.</title>
        <authorList>
            <person name="Bogen C."/>
            <person name="Al-Dilaimi A."/>
            <person name="Albersmeier A."/>
            <person name="Wichmann J."/>
            <person name="Grundmann M."/>
            <person name="Rupp O."/>
            <person name="Lauersen K.J."/>
            <person name="Blifernez-Klassen O."/>
            <person name="Kalinowski J."/>
            <person name="Goesmann A."/>
            <person name="Mussgnug J.H."/>
            <person name="Kruse O."/>
        </authorList>
    </citation>
    <scope>NUCLEOTIDE SEQUENCE [LARGE SCALE GENOMIC DNA]</scope>
    <source>
        <strain evidence="9 10">SAG 48.87</strain>
    </source>
</reference>
<name>A0A0D2JZR1_9CHLO</name>
<dbReference type="RefSeq" id="XP_013903002.1">
    <property type="nucleotide sequence ID" value="XM_014047548.1"/>
</dbReference>
<accession>A0A0D2JZR1</accession>
<feature type="domain" description="Spindle assembly abnormal protein 6 N-terminal" evidence="7">
    <location>
        <begin position="2"/>
        <end position="95"/>
    </location>
</feature>
<dbReference type="Pfam" id="PF22331">
    <property type="entry name" value="Sas-6-like_oligomerization"/>
    <property type="match status" value="1"/>
</dbReference>
<organism evidence="9 10">
    <name type="scientific">Monoraphidium neglectum</name>
    <dbReference type="NCBI Taxonomy" id="145388"/>
    <lineage>
        <taxon>Eukaryota</taxon>
        <taxon>Viridiplantae</taxon>
        <taxon>Chlorophyta</taxon>
        <taxon>core chlorophytes</taxon>
        <taxon>Chlorophyceae</taxon>
        <taxon>CS clade</taxon>
        <taxon>Sphaeropleales</taxon>
        <taxon>Selenastraceae</taxon>
        <taxon>Monoraphidium</taxon>
    </lineage>
</organism>
<dbReference type="PANTHER" id="PTHR44281:SF2">
    <property type="entry name" value="SPINDLE ASSEMBLY ABNORMAL PROTEIN 6 HOMOLOG"/>
    <property type="match status" value="1"/>
</dbReference>
<dbReference type="InterPro" id="IPR054755">
    <property type="entry name" value="Sas-6-like_oligomerization"/>
</dbReference>
<evidence type="ECO:0000259" key="8">
    <source>
        <dbReference type="Pfam" id="PF22331"/>
    </source>
</evidence>
<feature type="domain" description="Sas-6-like oligomerization" evidence="8">
    <location>
        <begin position="125"/>
        <end position="188"/>
    </location>
</feature>
<dbReference type="GeneID" id="25736849"/>
<evidence type="ECO:0000313" key="10">
    <source>
        <dbReference type="Proteomes" id="UP000054498"/>
    </source>
</evidence>
<evidence type="ECO:0000256" key="1">
    <source>
        <dbReference type="ARBA" id="ARBA00004300"/>
    </source>
</evidence>
<dbReference type="KEGG" id="mng:MNEG_3971"/>
<evidence type="ECO:0000313" key="9">
    <source>
        <dbReference type="EMBL" id="KIZ03983.1"/>
    </source>
</evidence>
<dbReference type="AlphaFoldDB" id="A0A0D2JZR1"/>
<gene>
    <name evidence="9" type="ORF">MNEG_3971</name>
</gene>
<dbReference type="Pfam" id="PF16531">
    <property type="entry name" value="SAS-6_N"/>
    <property type="match status" value="1"/>
</dbReference>
<keyword evidence="2" id="KW-0963">Cytoplasm</keyword>
<keyword evidence="4" id="KW-0206">Cytoskeleton</keyword>
<evidence type="ECO:0000256" key="3">
    <source>
        <dbReference type="ARBA" id="ARBA00023054"/>
    </source>
</evidence>
<dbReference type="Gene3D" id="2.170.210.20">
    <property type="entry name" value="Spindle assembly abnormal protein 6, N-terminal domain"/>
    <property type="match status" value="1"/>
</dbReference>
<keyword evidence="10" id="KW-1185">Reference proteome</keyword>
<dbReference type="InterPro" id="IPR032396">
    <property type="entry name" value="SAS-6_N"/>
</dbReference>
<dbReference type="OrthoDB" id="49058at2759"/>
<dbReference type="EMBL" id="KK100748">
    <property type="protein sequence ID" value="KIZ03983.1"/>
    <property type="molecule type" value="Genomic_DNA"/>
</dbReference>
<evidence type="ECO:0000256" key="4">
    <source>
        <dbReference type="ARBA" id="ARBA00023212"/>
    </source>
</evidence>
<dbReference type="InterPro" id="IPR038558">
    <property type="entry name" value="SAS-6_N_sf"/>
</dbReference>
<keyword evidence="3 6" id="KW-0175">Coiled coil</keyword>
<keyword evidence="5" id="KW-0131">Cell cycle</keyword>
<evidence type="ECO:0000256" key="2">
    <source>
        <dbReference type="ARBA" id="ARBA00022490"/>
    </source>
</evidence>
<feature type="coiled-coil region" evidence="6">
    <location>
        <begin position="111"/>
        <end position="221"/>
    </location>
</feature>
<dbReference type="CDD" id="cd10142">
    <property type="entry name" value="HD_SAS6_N"/>
    <property type="match status" value="1"/>
</dbReference>
<evidence type="ECO:0000259" key="7">
    <source>
        <dbReference type="Pfam" id="PF16531"/>
    </source>
</evidence>
<evidence type="ECO:0000256" key="5">
    <source>
        <dbReference type="ARBA" id="ARBA00023306"/>
    </source>
</evidence>
<dbReference type="STRING" id="145388.A0A0D2JZR1"/>
<protein>
    <submittedName>
        <fullName evidence="9">Putative Spindle assembly abnormal protein 6 like protein</fullName>
    </submittedName>
</protein>